<name>A0A3R9PAS5_9CREN</name>
<evidence type="ECO:0000256" key="1">
    <source>
        <dbReference type="SAM" id="Coils"/>
    </source>
</evidence>
<comment type="caution">
    <text evidence="4">The sequence shown here is derived from an EMBL/GenBank/DDBJ whole genome shotgun (WGS) entry which is preliminary data.</text>
</comment>
<accession>A0A3R9PAS5</accession>
<proteinExistence type="predicted"/>
<keyword evidence="2" id="KW-0812">Transmembrane</keyword>
<evidence type="ECO:0000313" key="4">
    <source>
        <dbReference type="EMBL" id="RSN69915.1"/>
    </source>
</evidence>
<evidence type="ECO:0000259" key="3">
    <source>
        <dbReference type="Pfam" id="PF14257"/>
    </source>
</evidence>
<feature type="transmembrane region" description="Helical" evidence="2">
    <location>
        <begin position="261"/>
        <end position="285"/>
    </location>
</feature>
<keyword evidence="2" id="KW-1133">Transmembrane helix</keyword>
<keyword evidence="2" id="KW-0472">Membrane</keyword>
<evidence type="ECO:0000256" key="2">
    <source>
        <dbReference type="SAM" id="Phobius"/>
    </source>
</evidence>
<reference evidence="4 5" key="1">
    <citation type="submission" date="2018-10" db="EMBL/GenBank/DDBJ databases">
        <title>Co-occurring genomic capacity for anaerobic methane metabolism and dissimilatory sulfite reduction discovered in the Korarchaeota.</title>
        <authorList>
            <person name="Mckay L.J."/>
            <person name="Dlakic M."/>
            <person name="Fields M.W."/>
            <person name="Delmont T.O."/>
            <person name="Eren A.M."/>
            <person name="Jay Z.J."/>
            <person name="Klingelsmith K.B."/>
            <person name="Rusch D.B."/>
            <person name="Inskeep W.P."/>
        </authorList>
    </citation>
    <scope>NUCLEOTIDE SEQUENCE [LARGE SCALE GENOMIC DNA]</scope>
    <source>
        <strain evidence="4 5">WS</strain>
    </source>
</reference>
<feature type="coiled-coil region" evidence="1">
    <location>
        <begin position="159"/>
        <end position="223"/>
    </location>
</feature>
<sequence length="298" mass="33466">MLRAGSQLISSHFKRVVLCKVMKREISLAAFLAVLLLAGYLIYPYLFESQPQQAPQYMPEVTAAASLKREQAPSGKEAISIPSGRNVTVSAYLKIQVSDVNSAQLKLSQIALKYNGYVQSSSIYEGGGYITLRIPVEKLEDALRDIRSLGKVEVEQRNVEDVTEQVLDVETRLKSLRATESRLMDLLNKAESVKDIIEIEDKLSQVRQQIELLEAMRRNLETMINYATVDVELKKEGYIPPEEDLLAKIWEDSRKALIGSIYIIVVGASFSALPLLLIASIYLAYRRRRSGQSPIKSE</sequence>
<evidence type="ECO:0000313" key="5">
    <source>
        <dbReference type="Proteomes" id="UP000278149"/>
    </source>
</evidence>
<dbReference type="Pfam" id="PF14257">
    <property type="entry name" value="DUF4349"/>
    <property type="match status" value="1"/>
</dbReference>
<organism evidence="4 5">
    <name type="scientific">Candidatus Korarchaeum cryptofilum</name>
    <dbReference type="NCBI Taxonomy" id="498846"/>
    <lineage>
        <taxon>Archaea</taxon>
        <taxon>Thermoproteota</taxon>
        <taxon>Candidatus Korarchaeia</taxon>
        <taxon>Candidatus Korarchaeales</taxon>
        <taxon>Candidatus Korarchaeaceae</taxon>
        <taxon>Candidatus Korarchaeum</taxon>
    </lineage>
</organism>
<dbReference type="AlphaFoldDB" id="A0A3R9PAS5"/>
<feature type="domain" description="DUF4349" evidence="3">
    <location>
        <begin position="85"/>
        <end position="283"/>
    </location>
</feature>
<dbReference type="EMBL" id="RCOR01000015">
    <property type="protein sequence ID" value="RSN69915.1"/>
    <property type="molecule type" value="Genomic_DNA"/>
</dbReference>
<gene>
    <name evidence="4" type="ORF">D9Q81_02130</name>
</gene>
<keyword evidence="1" id="KW-0175">Coiled coil</keyword>
<dbReference type="Proteomes" id="UP000278149">
    <property type="component" value="Unassembled WGS sequence"/>
</dbReference>
<protein>
    <submittedName>
        <fullName evidence="4">DUF4349 domain-containing protein</fullName>
    </submittedName>
</protein>
<dbReference type="InterPro" id="IPR025645">
    <property type="entry name" value="DUF4349"/>
</dbReference>
<feature type="transmembrane region" description="Helical" evidence="2">
    <location>
        <begin position="28"/>
        <end position="47"/>
    </location>
</feature>